<protein>
    <recommendedName>
        <fullName evidence="3">ACB domain-containing protein</fullName>
    </recommendedName>
</protein>
<evidence type="ECO:0000313" key="4">
    <source>
        <dbReference type="EMBL" id="KAF7727831.1"/>
    </source>
</evidence>
<dbReference type="PRINTS" id="PR00689">
    <property type="entry name" value="ACOABINDINGP"/>
</dbReference>
<dbReference type="Proteomes" id="UP000605846">
    <property type="component" value="Unassembled WGS sequence"/>
</dbReference>
<evidence type="ECO:0000313" key="5">
    <source>
        <dbReference type="Proteomes" id="UP000605846"/>
    </source>
</evidence>
<proteinExistence type="inferred from homology"/>
<dbReference type="PANTHER" id="PTHR23310">
    <property type="entry name" value="ACYL-COA-BINDING PROTEIN, ACBP"/>
    <property type="match status" value="1"/>
</dbReference>
<gene>
    <name evidence="4" type="ORF">EC973_006944</name>
</gene>
<evidence type="ECO:0000256" key="1">
    <source>
        <dbReference type="ARBA" id="ARBA00005567"/>
    </source>
</evidence>
<feature type="domain" description="ACB" evidence="3">
    <location>
        <begin position="2"/>
        <end position="86"/>
    </location>
</feature>
<dbReference type="InterPro" id="IPR000582">
    <property type="entry name" value="Acyl-CoA-binding_protein"/>
</dbReference>
<dbReference type="PANTHER" id="PTHR23310:SF62">
    <property type="entry name" value="ACYL-COA BINDING PROTEIN 1, ISOFORM A"/>
    <property type="match status" value="1"/>
</dbReference>
<comment type="similarity">
    <text evidence="1">Belongs to the ACBP family.</text>
</comment>
<dbReference type="Gene3D" id="1.20.80.10">
    <property type="match status" value="1"/>
</dbReference>
<organism evidence="4 5">
    <name type="scientific">Apophysomyces ossiformis</name>
    <dbReference type="NCBI Taxonomy" id="679940"/>
    <lineage>
        <taxon>Eukaryota</taxon>
        <taxon>Fungi</taxon>
        <taxon>Fungi incertae sedis</taxon>
        <taxon>Mucoromycota</taxon>
        <taxon>Mucoromycotina</taxon>
        <taxon>Mucoromycetes</taxon>
        <taxon>Mucorales</taxon>
        <taxon>Mucorineae</taxon>
        <taxon>Mucoraceae</taxon>
        <taxon>Apophysomyces</taxon>
    </lineage>
</organism>
<evidence type="ECO:0000256" key="2">
    <source>
        <dbReference type="ARBA" id="ARBA00023121"/>
    </source>
</evidence>
<dbReference type="GO" id="GO:0006631">
    <property type="term" value="P:fatty acid metabolic process"/>
    <property type="evidence" value="ECO:0007669"/>
    <property type="project" value="TreeGrafter"/>
</dbReference>
<name>A0A8H7EQP0_9FUNG</name>
<dbReference type="OrthoDB" id="346910at2759"/>
<dbReference type="AlphaFoldDB" id="A0A8H7EQP0"/>
<accession>A0A8H7EQP0</accession>
<dbReference type="EMBL" id="JABAYA010000048">
    <property type="protein sequence ID" value="KAF7727831.1"/>
    <property type="molecule type" value="Genomic_DNA"/>
</dbReference>
<dbReference type="SUPFAM" id="SSF47027">
    <property type="entry name" value="Acyl-CoA binding protein"/>
    <property type="match status" value="1"/>
</dbReference>
<comment type="caution">
    <text evidence="4">The sequence shown here is derived from an EMBL/GenBank/DDBJ whole genome shotgun (WGS) entry which is preliminary data.</text>
</comment>
<evidence type="ECO:0000259" key="3">
    <source>
        <dbReference type="PROSITE" id="PS51228"/>
    </source>
</evidence>
<keyword evidence="5" id="KW-1185">Reference proteome</keyword>
<dbReference type="Pfam" id="PF00887">
    <property type="entry name" value="ACBP"/>
    <property type="match status" value="1"/>
</dbReference>
<dbReference type="GO" id="GO:0000062">
    <property type="term" value="F:fatty-acyl-CoA binding"/>
    <property type="evidence" value="ECO:0007669"/>
    <property type="project" value="InterPro"/>
</dbReference>
<dbReference type="InterPro" id="IPR035984">
    <property type="entry name" value="Acyl-CoA-binding_sf"/>
</dbReference>
<sequence length="86" mass="9692">MPSAEFEAAAEQVKALTKSPNSDELLQLYSLFKQATVGDVNTDRPGIMDFKGRAKWDAWLKLKGTPSEEAEQKYIALVEELKVKYQ</sequence>
<keyword evidence="2" id="KW-0446">Lipid-binding</keyword>
<dbReference type="PROSITE" id="PS51228">
    <property type="entry name" value="ACB_2"/>
    <property type="match status" value="1"/>
</dbReference>
<dbReference type="FunFam" id="1.20.80.10:FF:000010">
    <property type="entry name" value="Acyl-CoA-binding domain-containing protein 5"/>
    <property type="match status" value="1"/>
</dbReference>
<reference evidence="4" key="1">
    <citation type="submission" date="2020-01" db="EMBL/GenBank/DDBJ databases">
        <title>Genome Sequencing of Three Apophysomyces-Like Fungal Strains Confirms a Novel Fungal Genus in the Mucoromycota with divergent Burkholderia-like Endosymbiotic Bacteria.</title>
        <authorList>
            <person name="Stajich J.E."/>
            <person name="Macias A.M."/>
            <person name="Carter-House D."/>
            <person name="Lovett B."/>
            <person name="Kasson L.R."/>
            <person name="Berry K."/>
            <person name="Grigoriev I."/>
            <person name="Chang Y."/>
            <person name="Spatafora J."/>
            <person name="Kasson M.T."/>
        </authorList>
    </citation>
    <scope>NUCLEOTIDE SEQUENCE</scope>
    <source>
        <strain evidence="4">NRRL A-21654</strain>
    </source>
</reference>
<dbReference type="InterPro" id="IPR014352">
    <property type="entry name" value="FERM/acyl-CoA-bd_prot_sf"/>
</dbReference>